<accession>A0A9X4KKS6</accession>
<reference evidence="1 2" key="1">
    <citation type="submission" date="2022-10" db="EMBL/GenBank/DDBJ databases">
        <title>Comparative genomic analysis of Cohnella hashimotonis sp. nov., isolated from the International Space Station.</title>
        <authorList>
            <person name="Simpson A."/>
            <person name="Venkateswaran K."/>
        </authorList>
    </citation>
    <scope>NUCLEOTIDE SEQUENCE [LARGE SCALE GENOMIC DNA]</scope>
    <source>
        <strain evidence="1 2">DSM 18997</strain>
    </source>
</reference>
<dbReference type="AlphaFoldDB" id="A0A9X4KKS6"/>
<name>A0A9X4KKS6_9BACL</name>
<proteinExistence type="predicted"/>
<comment type="caution">
    <text evidence="1">The sequence shown here is derived from an EMBL/GenBank/DDBJ whole genome shotgun (WGS) entry which is preliminary data.</text>
</comment>
<evidence type="ECO:0000313" key="2">
    <source>
        <dbReference type="Proteomes" id="UP001153387"/>
    </source>
</evidence>
<evidence type="ECO:0000313" key="1">
    <source>
        <dbReference type="EMBL" id="MDG0793706.1"/>
    </source>
</evidence>
<sequence>MAFEWPEYDPPGYGDAQSLLDTMGYDLEGLHGARICNVYSAWDIEAERWCASSPVVFELEDFRLEIGFASGCLIRLTMNQIQMSASIAGGWLAAAGVRRLPFEWRTDRCELAPYVGRFILGADFLVMNDGGQGILGICIRTDGGTLELVNVASAGGVKVEINPPGYDVTGIKRIIAI</sequence>
<dbReference type="Proteomes" id="UP001153387">
    <property type="component" value="Unassembled WGS sequence"/>
</dbReference>
<dbReference type="EMBL" id="JAPDHZ010000004">
    <property type="protein sequence ID" value="MDG0793706.1"/>
    <property type="molecule type" value="Genomic_DNA"/>
</dbReference>
<gene>
    <name evidence="1" type="ORF">OMP38_24895</name>
</gene>
<dbReference type="RefSeq" id="WP_277567441.1">
    <property type="nucleotide sequence ID" value="NZ_JAPDHZ010000004.1"/>
</dbReference>
<protein>
    <submittedName>
        <fullName evidence="1">Uncharacterized protein</fullName>
    </submittedName>
</protein>
<organism evidence="1 2">
    <name type="scientific">Cohnella ginsengisoli</name>
    <dbReference type="NCBI Taxonomy" id="425004"/>
    <lineage>
        <taxon>Bacteria</taxon>
        <taxon>Bacillati</taxon>
        <taxon>Bacillota</taxon>
        <taxon>Bacilli</taxon>
        <taxon>Bacillales</taxon>
        <taxon>Paenibacillaceae</taxon>
        <taxon>Cohnella</taxon>
    </lineage>
</organism>
<keyword evidence="2" id="KW-1185">Reference proteome</keyword>